<evidence type="ECO:0000259" key="5">
    <source>
        <dbReference type="PROSITE" id="PS50865"/>
    </source>
</evidence>
<reference evidence="6" key="1">
    <citation type="submission" date="2023-03" db="EMBL/GenBank/DDBJ databases">
        <title>Massive genome expansion in bonnet fungi (Mycena s.s.) driven by repeated elements and novel gene families across ecological guilds.</title>
        <authorList>
            <consortium name="Lawrence Berkeley National Laboratory"/>
            <person name="Harder C.B."/>
            <person name="Miyauchi S."/>
            <person name="Viragh M."/>
            <person name="Kuo A."/>
            <person name="Thoen E."/>
            <person name="Andreopoulos B."/>
            <person name="Lu D."/>
            <person name="Skrede I."/>
            <person name="Drula E."/>
            <person name="Henrissat B."/>
            <person name="Morin E."/>
            <person name="Kohler A."/>
            <person name="Barry K."/>
            <person name="LaButti K."/>
            <person name="Morin E."/>
            <person name="Salamov A."/>
            <person name="Lipzen A."/>
            <person name="Mereny Z."/>
            <person name="Hegedus B."/>
            <person name="Baldrian P."/>
            <person name="Stursova M."/>
            <person name="Weitz H."/>
            <person name="Taylor A."/>
            <person name="Grigoriev I.V."/>
            <person name="Nagy L.G."/>
            <person name="Martin F."/>
            <person name="Kauserud H."/>
        </authorList>
    </citation>
    <scope>NUCLEOTIDE SEQUENCE</scope>
    <source>
        <strain evidence="6">CBHHK182m</strain>
    </source>
</reference>
<dbReference type="Proteomes" id="UP001215598">
    <property type="component" value="Unassembled WGS sequence"/>
</dbReference>
<keyword evidence="3" id="KW-0862">Zinc</keyword>
<keyword evidence="1" id="KW-0479">Metal-binding</keyword>
<dbReference type="Gene3D" id="6.10.140.2220">
    <property type="match status" value="1"/>
</dbReference>
<evidence type="ECO:0000313" key="6">
    <source>
        <dbReference type="EMBL" id="KAJ7717990.1"/>
    </source>
</evidence>
<dbReference type="SUPFAM" id="SSF144232">
    <property type="entry name" value="HIT/MYND zinc finger-like"/>
    <property type="match status" value="1"/>
</dbReference>
<evidence type="ECO:0000256" key="2">
    <source>
        <dbReference type="ARBA" id="ARBA00022771"/>
    </source>
</evidence>
<keyword evidence="2 4" id="KW-0863">Zinc-finger</keyword>
<dbReference type="PROSITE" id="PS50865">
    <property type="entry name" value="ZF_MYND_2"/>
    <property type="match status" value="1"/>
</dbReference>
<comment type="caution">
    <text evidence="6">The sequence shown here is derived from an EMBL/GenBank/DDBJ whole genome shotgun (WGS) entry which is preliminary data.</text>
</comment>
<dbReference type="InterPro" id="IPR002893">
    <property type="entry name" value="Znf_MYND"/>
</dbReference>
<accession>A0AAD7MHN5</accession>
<gene>
    <name evidence="6" type="ORF">B0H16DRAFT_1475820</name>
</gene>
<feature type="domain" description="MYND-type" evidence="5">
    <location>
        <begin position="443"/>
        <end position="484"/>
    </location>
</feature>
<dbReference type="GO" id="GO:0008270">
    <property type="term" value="F:zinc ion binding"/>
    <property type="evidence" value="ECO:0007669"/>
    <property type="project" value="UniProtKB-KW"/>
</dbReference>
<evidence type="ECO:0000256" key="3">
    <source>
        <dbReference type="ARBA" id="ARBA00022833"/>
    </source>
</evidence>
<evidence type="ECO:0000256" key="4">
    <source>
        <dbReference type="PROSITE-ProRule" id="PRU00134"/>
    </source>
</evidence>
<evidence type="ECO:0000313" key="7">
    <source>
        <dbReference type="Proteomes" id="UP001215598"/>
    </source>
</evidence>
<dbReference type="Pfam" id="PF01753">
    <property type="entry name" value="zf-MYND"/>
    <property type="match status" value="1"/>
</dbReference>
<organism evidence="6 7">
    <name type="scientific">Mycena metata</name>
    <dbReference type="NCBI Taxonomy" id="1033252"/>
    <lineage>
        <taxon>Eukaryota</taxon>
        <taxon>Fungi</taxon>
        <taxon>Dikarya</taxon>
        <taxon>Basidiomycota</taxon>
        <taxon>Agaricomycotina</taxon>
        <taxon>Agaricomycetes</taxon>
        <taxon>Agaricomycetidae</taxon>
        <taxon>Agaricales</taxon>
        <taxon>Marasmiineae</taxon>
        <taxon>Mycenaceae</taxon>
        <taxon>Mycena</taxon>
    </lineage>
</organism>
<name>A0AAD7MHN5_9AGAR</name>
<dbReference type="AlphaFoldDB" id="A0AAD7MHN5"/>
<protein>
    <recommendedName>
        <fullName evidence="5">MYND-type domain-containing protein</fullName>
    </recommendedName>
</protein>
<proteinExistence type="predicted"/>
<evidence type="ECO:0000256" key="1">
    <source>
        <dbReference type="ARBA" id="ARBA00022723"/>
    </source>
</evidence>
<dbReference type="EMBL" id="JARKIB010000270">
    <property type="protein sequence ID" value="KAJ7717990.1"/>
    <property type="molecule type" value="Genomic_DNA"/>
</dbReference>
<keyword evidence="7" id="KW-1185">Reference proteome</keyword>
<sequence>MKAQIHDCLRLENISRLKSLRASLLLLFFFVENQQLSPIQPIGEAIAGGSIFAVESLSSTITYMKGPDTIHFLPALFVHLAASRIPDPSKLEDILSGTDPTGSSIADNIQLAYHSLNCLSFFSANLSIPLDASPELWPHVWGWLDFLHTFWDYLPMSRGKEEALVCVLHASIIIALARHRGTSTIVRATPGVRRILAMAWKKMLDDDSLFLASLWMASQSLVILADSFSTDHNFREIVDAVGGSVHHLAATLHRHFERANSDARQSTNASHSTAFIGVGFAFSFKSTVNAVRLESALTSLGFVRALVTTASTCEDVNLSNLAFNLLILFFMRPPGHPNLALAIESGLLQAIVKRGAVKGAHVKSKYYFDKLLDDMLPQGTVHYAVVLQLKNALPEAQELAVKLRFHKSGFSRQWKTFTALAQTRIDLLDGDWRNFSASRACDNLDCGKIVGTEEIKCCATCRTRNYCSRICQSVDWRAGHKIVCRELRAEKLHNPDTITTRGRAFLRALLTQDYLHYLFPLSCLQATHMHQNPGRPFFTLFFYPNSTGVQIGCKSSGDLEASGYTSGLVSRLPAAFERMERSGGRMELHIMCIYEGEAVRHLIFPMRISTSQLHDGQMRALELVPEGKGEKEASRIIEESLTSWFRDFRETLGSEAWEGFTLLH</sequence>